<feature type="transmembrane region" description="Helical" evidence="1">
    <location>
        <begin position="250"/>
        <end position="272"/>
    </location>
</feature>
<feature type="transmembrane region" description="Helical" evidence="1">
    <location>
        <begin position="168"/>
        <end position="188"/>
    </location>
</feature>
<gene>
    <name evidence="2" type="ORF">P0M35_00325</name>
</gene>
<dbReference type="AlphaFoldDB" id="A0AAE3NXT8"/>
<feature type="transmembrane region" description="Helical" evidence="1">
    <location>
        <begin position="83"/>
        <end position="107"/>
    </location>
</feature>
<evidence type="ECO:0000256" key="1">
    <source>
        <dbReference type="SAM" id="Phobius"/>
    </source>
</evidence>
<feature type="transmembrane region" description="Helical" evidence="1">
    <location>
        <begin position="22"/>
        <end position="47"/>
    </location>
</feature>
<evidence type="ECO:0000313" key="2">
    <source>
        <dbReference type="EMBL" id="MDF1610580.1"/>
    </source>
</evidence>
<keyword evidence="1" id="KW-0812">Transmembrane</keyword>
<sequence length="299" mass="34815">MINSIKNVLTNGSRSVFYNAKIVFLMWFLNAASAIVLTVPIYNLLLINLSHSNMSDRLTEHFDYFWFLQFRHLYEIQLDQIPISIYAVVVIYTIIQTFFLAGIIAIFNNPAKNHLVDFFYGGVKYFFRFFKVLFYSLILFIIIFFIYEQLGDIITYIFRDSENELLEFLLKSLRYVFLIFMIGCVTMISDYTKVSLAVNDNLNVHKEIIPVLKFLKNNFTQAFTVFLTVAVLGAVGVLVYNIIGKFIPRIPAYFLAITFVLQQLLIIFRLLIRMLFCSTEVLIYKDISAEEISAEVINN</sequence>
<accession>A0AAE3NXT8</accession>
<reference evidence="2" key="1">
    <citation type="submission" date="2023-03" db="EMBL/GenBank/DDBJ databases">
        <title>Stygiobacter electus gen. nov., sp. nov., facultatively anaerobic thermotolerant bacterium of the class Ignavibacteria from a well of Yessentuki mineral water deposit.</title>
        <authorList>
            <person name="Podosokorskaya O.A."/>
            <person name="Elcheninov A.G."/>
            <person name="Petrova N.F."/>
            <person name="Zavarzina D.G."/>
            <person name="Kublanov I.V."/>
            <person name="Merkel A.Y."/>
        </authorList>
    </citation>
    <scope>NUCLEOTIDE SEQUENCE</scope>
    <source>
        <strain evidence="2">09-Me</strain>
    </source>
</reference>
<proteinExistence type="predicted"/>
<keyword evidence="1" id="KW-1133">Transmembrane helix</keyword>
<comment type="caution">
    <text evidence="2">The sequence shown here is derived from an EMBL/GenBank/DDBJ whole genome shotgun (WGS) entry which is preliminary data.</text>
</comment>
<keyword evidence="1" id="KW-0472">Membrane</keyword>
<organism evidence="2 3">
    <name type="scientific">Stygiobacter electus</name>
    <dbReference type="NCBI Taxonomy" id="3032292"/>
    <lineage>
        <taxon>Bacteria</taxon>
        <taxon>Pseudomonadati</taxon>
        <taxon>Ignavibacteriota</taxon>
        <taxon>Ignavibacteria</taxon>
        <taxon>Ignavibacteriales</taxon>
        <taxon>Melioribacteraceae</taxon>
        <taxon>Stygiobacter</taxon>
    </lineage>
</organism>
<keyword evidence="3" id="KW-1185">Reference proteome</keyword>
<dbReference type="EMBL" id="JARGDL010000001">
    <property type="protein sequence ID" value="MDF1610580.1"/>
    <property type="molecule type" value="Genomic_DNA"/>
</dbReference>
<dbReference type="Proteomes" id="UP001221302">
    <property type="component" value="Unassembled WGS sequence"/>
</dbReference>
<name>A0AAE3NXT8_9BACT</name>
<dbReference type="RefSeq" id="WP_321534345.1">
    <property type="nucleotide sequence ID" value="NZ_JARGDL010000001.1"/>
</dbReference>
<evidence type="ECO:0000313" key="3">
    <source>
        <dbReference type="Proteomes" id="UP001221302"/>
    </source>
</evidence>
<feature type="transmembrane region" description="Helical" evidence="1">
    <location>
        <begin position="127"/>
        <end position="147"/>
    </location>
</feature>
<feature type="transmembrane region" description="Helical" evidence="1">
    <location>
        <begin position="222"/>
        <end position="243"/>
    </location>
</feature>
<protein>
    <submittedName>
        <fullName evidence="2">Uncharacterized protein</fullName>
    </submittedName>
</protein>